<dbReference type="Proteomes" id="UP000656813">
    <property type="component" value="Unassembled WGS sequence"/>
</dbReference>
<protein>
    <submittedName>
        <fullName evidence="5">GntR family transcriptional regulator</fullName>
    </submittedName>
</protein>
<dbReference type="Pfam" id="PF00392">
    <property type="entry name" value="GntR"/>
    <property type="match status" value="1"/>
</dbReference>
<evidence type="ECO:0000259" key="4">
    <source>
        <dbReference type="PROSITE" id="PS50949"/>
    </source>
</evidence>
<evidence type="ECO:0000313" key="6">
    <source>
        <dbReference type="Proteomes" id="UP000656813"/>
    </source>
</evidence>
<dbReference type="SUPFAM" id="SSF46785">
    <property type="entry name" value="Winged helix' DNA-binding domain"/>
    <property type="match status" value="1"/>
</dbReference>
<reference evidence="5" key="2">
    <citation type="submission" date="2020-09" db="EMBL/GenBank/DDBJ databases">
        <authorList>
            <person name="Sun Q."/>
            <person name="Zhou Y."/>
        </authorList>
    </citation>
    <scope>NUCLEOTIDE SEQUENCE</scope>
    <source>
        <strain evidence="5">CGMCC 1.12777</strain>
    </source>
</reference>
<dbReference type="SMART" id="SM00345">
    <property type="entry name" value="HTH_GNTR"/>
    <property type="match status" value="1"/>
</dbReference>
<reference evidence="5" key="1">
    <citation type="journal article" date="2014" name="Int. J. Syst. Evol. Microbiol.">
        <title>Complete genome sequence of Corynebacterium casei LMG S-19264T (=DSM 44701T), isolated from a smear-ripened cheese.</title>
        <authorList>
            <consortium name="US DOE Joint Genome Institute (JGI-PGF)"/>
            <person name="Walter F."/>
            <person name="Albersmeier A."/>
            <person name="Kalinowski J."/>
            <person name="Ruckert C."/>
        </authorList>
    </citation>
    <scope>NUCLEOTIDE SEQUENCE</scope>
    <source>
        <strain evidence="5">CGMCC 1.12777</strain>
    </source>
</reference>
<organism evidence="5 6">
    <name type="scientific">Pullulanibacillus pueri</name>
    <dbReference type="NCBI Taxonomy" id="1437324"/>
    <lineage>
        <taxon>Bacteria</taxon>
        <taxon>Bacillati</taxon>
        <taxon>Bacillota</taxon>
        <taxon>Bacilli</taxon>
        <taxon>Bacillales</taxon>
        <taxon>Sporolactobacillaceae</taxon>
        <taxon>Pullulanibacillus</taxon>
    </lineage>
</organism>
<dbReference type="CDD" id="cd07377">
    <property type="entry name" value="WHTH_GntR"/>
    <property type="match status" value="1"/>
</dbReference>
<dbReference type="PROSITE" id="PS50949">
    <property type="entry name" value="HTH_GNTR"/>
    <property type="match status" value="1"/>
</dbReference>
<dbReference type="AlphaFoldDB" id="A0A8J2ZUJ5"/>
<gene>
    <name evidence="5" type="ORF">GCM10007096_14380</name>
</gene>
<dbReference type="InterPro" id="IPR000524">
    <property type="entry name" value="Tscrpt_reg_HTH_GntR"/>
</dbReference>
<evidence type="ECO:0000256" key="3">
    <source>
        <dbReference type="ARBA" id="ARBA00023163"/>
    </source>
</evidence>
<dbReference type="PANTHER" id="PTHR38445">
    <property type="entry name" value="HTH-TYPE TRANSCRIPTIONAL REPRESSOR YTRA"/>
    <property type="match status" value="1"/>
</dbReference>
<dbReference type="EMBL" id="BMFV01000008">
    <property type="protein sequence ID" value="GGH79446.1"/>
    <property type="molecule type" value="Genomic_DNA"/>
</dbReference>
<keyword evidence="2" id="KW-0238">DNA-binding</keyword>
<keyword evidence="6" id="KW-1185">Reference proteome</keyword>
<proteinExistence type="predicted"/>
<evidence type="ECO:0000313" key="5">
    <source>
        <dbReference type="EMBL" id="GGH79446.1"/>
    </source>
</evidence>
<dbReference type="GO" id="GO:0003677">
    <property type="term" value="F:DNA binding"/>
    <property type="evidence" value="ECO:0007669"/>
    <property type="project" value="UniProtKB-KW"/>
</dbReference>
<feature type="domain" description="HTH gntR-type" evidence="4">
    <location>
        <begin position="12"/>
        <end position="80"/>
    </location>
</feature>
<dbReference type="GO" id="GO:0003700">
    <property type="term" value="F:DNA-binding transcription factor activity"/>
    <property type="evidence" value="ECO:0007669"/>
    <property type="project" value="InterPro"/>
</dbReference>
<dbReference type="InterPro" id="IPR036390">
    <property type="entry name" value="WH_DNA-bd_sf"/>
</dbReference>
<sequence>MVILELDLNSDTPIYLQIKEKIIEGIALKQLVPGEGLPSVRALASDLGVNMHTVNKAYQLLKQDGYLLIHRQKGVVIQPEGMPSVDNDYLEKLKNRLQPLISESVCRGMTSEQFMRICHDILGQFEEKGE</sequence>
<evidence type="ECO:0000256" key="1">
    <source>
        <dbReference type="ARBA" id="ARBA00023015"/>
    </source>
</evidence>
<keyword evidence="1" id="KW-0805">Transcription regulation</keyword>
<dbReference type="PANTHER" id="PTHR38445:SF12">
    <property type="entry name" value="GNTR-FAMILY TRANSCRIPTIONAL REGULATOR"/>
    <property type="match status" value="1"/>
</dbReference>
<accession>A0A8J2ZUJ5</accession>
<dbReference type="InterPro" id="IPR036388">
    <property type="entry name" value="WH-like_DNA-bd_sf"/>
</dbReference>
<keyword evidence="3" id="KW-0804">Transcription</keyword>
<dbReference type="Gene3D" id="1.10.10.10">
    <property type="entry name" value="Winged helix-like DNA-binding domain superfamily/Winged helix DNA-binding domain"/>
    <property type="match status" value="1"/>
</dbReference>
<name>A0A8J2ZUJ5_9BACL</name>
<evidence type="ECO:0000256" key="2">
    <source>
        <dbReference type="ARBA" id="ARBA00023125"/>
    </source>
</evidence>
<comment type="caution">
    <text evidence="5">The sequence shown here is derived from an EMBL/GenBank/DDBJ whole genome shotgun (WGS) entry which is preliminary data.</text>
</comment>